<dbReference type="Proteomes" id="UP000525652">
    <property type="component" value="Unassembled WGS sequence"/>
</dbReference>
<comment type="caution">
    <text evidence="2">The sequence shown here is derived from an EMBL/GenBank/DDBJ whole genome shotgun (WGS) entry which is preliminary data.</text>
</comment>
<dbReference type="InterPro" id="IPR002575">
    <property type="entry name" value="Aminoglycoside_PTrfase"/>
</dbReference>
<evidence type="ECO:0000259" key="1">
    <source>
        <dbReference type="Pfam" id="PF01636"/>
    </source>
</evidence>
<feature type="domain" description="Aminoglycoside phosphotransferase" evidence="1">
    <location>
        <begin position="31"/>
        <end position="236"/>
    </location>
</feature>
<dbReference type="SUPFAM" id="SSF56112">
    <property type="entry name" value="Protein kinase-like (PK-like)"/>
    <property type="match status" value="1"/>
</dbReference>
<reference evidence="2 3" key="1">
    <citation type="submission" date="2020-07" db="EMBL/GenBank/DDBJ databases">
        <authorList>
            <person name="Feng X."/>
        </authorList>
    </citation>
    <scope>NUCLEOTIDE SEQUENCE [LARGE SCALE GENOMIC DNA]</scope>
    <source>
        <strain evidence="2 3">JCM14086</strain>
    </source>
</reference>
<dbReference type="Pfam" id="PF01636">
    <property type="entry name" value="APH"/>
    <property type="match status" value="1"/>
</dbReference>
<dbReference type="AlphaFoldDB" id="A0A7X1E4K5"/>
<keyword evidence="3" id="KW-1185">Reference proteome</keyword>
<evidence type="ECO:0000313" key="2">
    <source>
        <dbReference type="EMBL" id="MBC2600712.1"/>
    </source>
</evidence>
<dbReference type="RefSeq" id="WP_185691451.1">
    <property type="nucleotide sequence ID" value="NZ_JACHVA010000033.1"/>
</dbReference>
<organism evidence="2 3">
    <name type="scientific">Puniceicoccus vermicola</name>
    <dbReference type="NCBI Taxonomy" id="388746"/>
    <lineage>
        <taxon>Bacteria</taxon>
        <taxon>Pseudomonadati</taxon>
        <taxon>Verrucomicrobiota</taxon>
        <taxon>Opitutia</taxon>
        <taxon>Puniceicoccales</taxon>
        <taxon>Puniceicoccaceae</taxon>
        <taxon>Puniceicoccus</taxon>
    </lineage>
</organism>
<dbReference type="InterPro" id="IPR011009">
    <property type="entry name" value="Kinase-like_dom_sf"/>
</dbReference>
<dbReference type="GO" id="GO:0016740">
    <property type="term" value="F:transferase activity"/>
    <property type="evidence" value="ECO:0007669"/>
    <property type="project" value="UniProtKB-KW"/>
</dbReference>
<accession>A0A7X1E4K5</accession>
<dbReference type="Gene3D" id="3.30.200.20">
    <property type="entry name" value="Phosphorylase Kinase, domain 1"/>
    <property type="match status" value="1"/>
</dbReference>
<gene>
    <name evidence="2" type="ORF">H5P30_02835</name>
</gene>
<evidence type="ECO:0000313" key="3">
    <source>
        <dbReference type="Proteomes" id="UP000525652"/>
    </source>
</evidence>
<protein>
    <submittedName>
        <fullName evidence="2">Phosphotransferase</fullName>
    </submittedName>
</protein>
<sequence length="345" mass="39328">MTLPAAKISIPEALAADLEAFPADPFPGEAIPIASGASGRRFFRILRGEQTRVLMAYPPEPHENLLFSAIGHALRAEKIPVPKILSENRERGWVWLEDLGERDLYSAREEKSERLLYYDQALETLHRIQQLPEDLFADRDIETLPGFDQELYQFEQRYFRHELVDRLAPNFPIPATLEVEMKELETRLISKPTTWVHRDFQSKNLMIDLEGRIRVVDFQGIRRGHRYYDLASLLCDPYVNLPADERQQNFEDFCQLSSLSPQEEQKDFSSACCQRLMQALGAYGRFGLGGRVEFFQTKIPVALALLQSSANEAQLPGLAHLAGQLKNLDLPATAQVPEVKPVPRK</sequence>
<dbReference type="Gene3D" id="3.90.1200.10">
    <property type="match status" value="1"/>
</dbReference>
<proteinExistence type="predicted"/>
<dbReference type="EMBL" id="JACHVA010000033">
    <property type="protein sequence ID" value="MBC2600712.1"/>
    <property type="molecule type" value="Genomic_DNA"/>
</dbReference>
<name>A0A7X1E4K5_9BACT</name>
<keyword evidence="2" id="KW-0808">Transferase</keyword>